<dbReference type="InterPro" id="IPR029441">
    <property type="entry name" value="Cass2"/>
</dbReference>
<proteinExistence type="predicted"/>
<sequence>MDYQITKKAAFTITGYTKKMIKIEKNENFYDISRFWSNLTEEKITKLLSVSDGQIPALLGVSDNNRGEFSQFNYTIGVASNQGKVVKSELIETKFPESDWAIFECIGAISAGVEAIDEGQSFEPNVLMQLKNRTYSPWSDAAINENIAIPRVEFYPLGNMEAVDYRCELWVPIK</sequence>
<keyword evidence="3" id="KW-1185">Reference proteome</keyword>
<dbReference type="InterPro" id="IPR053182">
    <property type="entry name" value="YobU-like_regulator"/>
</dbReference>
<dbReference type="Proteomes" id="UP000094764">
    <property type="component" value="Unassembled WGS sequence"/>
</dbReference>
<dbReference type="PANTHER" id="PTHR36444">
    <property type="entry name" value="TRANSCRIPTIONAL REGULATOR PROTEIN YOBU-RELATED"/>
    <property type="match status" value="1"/>
</dbReference>
<dbReference type="SMART" id="SM00871">
    <property type="entry name" value="AraC_E_bind"/>
    <property type="match status" value="1"/>
</dbReference>
<protein>
    <recommendedName>
        <fullName evidence="1">AraC effector-binding domain-containing protein</fullName>
    </recommendedName>
</protein>
<comment type="caution">
    <text evidence="2">The sequence shown here is derived from an EMBL/GenBank/DDBJ whole genome shotgun (WGS) entry which is preliminary data.</text>
</comment>
<dbReference type="Gene3D" id="3.20.80.10">
    <property type="entry name" value="Regulatory factor, effector binding domain"/>
    <property type="match status" value="1"/>
</dbReference>
<dbReference type="SUPFAM" id="SSF55136">
    <property type="entry name" value="Probable bacterial effector-binding domain"/>
    <property type="match status" value="1"/>
</dbReference>
<dbReference type="Pfam" id="PF14526">
    <property type="entry name" value="Cass2"/>
    <property type="match status" value="1"/>
</dbReference>
<evidence type="ECO:0000313" key="2">
    <source>
        <dbReference type="EMBL" id="OEG16088.1"/>
    </source>
</evidence>
<name>A0A1E5GTT4_9ENTE</name>
<feature type="domain" description="AraC effector-binding" evidence="1">
    <location>
        <begin position="1"/>
        <end position="174"/>
    </location>
</feature>
<organism evidence="2 3">
    <name type="scientific">Enterococcus quebecensis</name>
    <dbReference type="NCBI Taxonomy" id="903983"/>
    <lineage>
        <taxon>Bacteria</taxon>
        <taxon>Bacillati</taxon>
        <taxon>Bacillota</taxon>
        <taxon>Bacilli</taxon>
        <taxon>Lactobacillales</taxon>
        <taxon>Enterococcaceae</taxon>
        <taxon>Enterococcus</taxon>
    </lineage>
</organism>
<gene>
    <name evidence="2" type="ORF">BCR23_06555</name>
</gene>
<dbReference type="EMBL" id="MIKB01000014">
    <property type="protein sequence ID" value="OEG16088.1"/>
    <property type="molecule type" value="Genomic_DNA"/>
</dbReference>
<reference evidence="3" key="1">
    <citation type="submission" date="2016-09" db="EMBL/GenBank/DDBJ databases">
        <authorList>
            <person name="Gulvik C.A."/>
        </authorList>
    </citation>
    <scope>NUCLEOTIDE SEQUENCE [LARGE SCALE GENOMIC DNA]</scope>
    <source>
        <strain evidence="3">LMG 26306</strain>
    </source>
</reference>
<accession>A0A1E5GTT4</accession>
<dbReference type="RefSeq" id="WP_069635284.1">
    <property type="nucleotide sequence ID" value="NZ_JXKZ01000012.1"/>
</dbReference>
<dbReference type="OrthoDB" id="9801123at2"/>
<dbReference type="InterPro" id="IPR011256">
    <property type="entry name" value="Reg_factor_effector_dom_sf"/>
</dbReference>
<evidence type="ECO:0000313" key="3">
    <source>
        <dbReference type="Proteomes" id="UP000094764"/>
    </source>
</evidence>
<dbReference type="PANTHER" id="PTHR36444:SF3">
    <property type="entry name" value="TRANSCRIPTIONAL ACTIVATOR, PUTATIVE-RELATED"/>
    <property type="match status" value="1"/>
</dbReference>
<evidence type="ECO:0000259" key="1">
    <source>
        <dbReference type="SMART" id="SM00871"/>
    </source>
</evidence>
<dbReference type="STRING" id="903983.BCR23_06555"/>
<dbReference type="AlphaFoldDB" id="A0A1E5GTT4"/>
<dbReference type="InterPro" id="IPR010499">
    <property type="entry name" value="AraC_E-bd"/>
</dbReference>